<evidence type="ECO:0000313" key="2">
    <source>
        <dbReference type="EMBL" id="KAG2591582.1"/>
    </source>
</evidence>
<evidence type="ECO:0000256" key="1">
    <source>
        <dbReference type="SAM" id="MobiDB-lite"/>
    </source>
</evidence>
<evidence type="ECO:0000313" key="3">
    <source>
        <dbReference type="Proteomes" id="UP000823388"/>
    </source>
</evidence>
<organism evidence="2 3">
    <name type="scientific">Panicum virgatum</name>
    <name type="common">Blackwell switchgrass</name>
    <dbReference type="NCBI Taxonomy" id="38727"/>
    <lineage>
        <taxon>Eukaryota</taxon>
        <taxon>Viridiplantae</taxon>
        <taxon>Streptophyta</taxon>
        <taxon>Embryophyta</taxon>
        <taxon>Tracheophyta</taxon>
        <taxon>Spermatophyta</taxon>
        <taxon>Magnoliopsida</taxon>
        <taxon>Liliopsida</taxon>
        <taxon>Poales</taxon>
        <taxon>Poaceae</taxon>
        <taxon>PACMAD clade</taxon>
        <taxon>Panicoideae</taxon>
        <taxon>Panicodae</taxon>
        <taxon>Paniceae</taxon>
        <taxon>Panicinae</taxon>
        <taxon>Panicum</taxon>
        <taxon>Panicum sect. Hiantes</taxon>
    </lineage>
</organism>
<dbReference type="AlphaFoldDB" id="A0A8T0RY86"/>
<feature type="compositionally biased region" description="Basic and acidic residues" evidence="1">
    <location>
        <begin position="200"/>
        <end position="217"/>
    </location>
</feature>
<feature type="compositionally biased region" description="Low complexity" evidence="1">
    <location>
        <begin position="399"/>
        <end position="410"/>
    </location>
</feature>
<feature type="compositionally biased region" description="Low complexity" evidence="1">
    <location>
        <begin position="154"/>
        <end position="169"/>
    </location>
</feature>
<protein>
    <submittedName>
        <fullName evidence="2">Uncharacterized protein</fullName>
    </submittedName>
</protein>
<name>A0A8T0RY86_PANVG</name>
<proteinExistence type="predicted"/>
<feature type="compositionally biased region" description="Basic and acidic residues" evidence="1">
    <location>
        <begin position="229"/>
        <end position="246"/>
    </location>
</feature>
<feature type="region of interest" description="Disordered" evidence="1">
    <location>
        <begin position="383"/>
        <end position="445"/>
    </location>
</feature>
<sequence>MAAAARLLTLCAAPSTCPLLSSPRSRQTNSVPATATARRNPARPVKATTRPQEAAAARDGGTELSAWASVRQERWEGELPVEGRLPDWLSGTYLRNGPGAVGRGRRRRRVPPPVRRLRHARPRLLPAGPRHGRAPADRVGRVRVRRGERRPRPARVLAVPQAREPAGPRGQRRRDPQRRGAHGQPQQRRAAARGRPGAVPHRDHQELRPGRPGDARHGRQAQVRRRPRRHDDDDPVRAPDHDRVRAPDGAPRSRPPGPPRRPDGGRERREGGDWQSGLPRGADPGVDALVRRHGELRRRAGDAAPVLGQQPDQVRARPVLRLRVAPGVRQLHARHVQVHREDGGERRGAAVPGDPLHQRVRRERRGRRPGCRGRRRLLRALRRSRHHRDACPPQAEIVQGPGRAARRQGGSVQDTAGRQPVRRARHDAGPGGARPGNQHVQHQPRLPRQEVPVRLRLPCPPAVQLPQHPNCWGRHLRPSTEGPRAI</sequence>
<feature type="compositionally biased region" description="Basic and acidic residues" evidence="1">
    <location>
        <begin position="260"/>
        <end position="272"/>
    </location>
</feature>
<accession>A0A8T0RY86</accession>
<feature type="compositionally biased region" description="Low complexity" evidence="1">
    <location>
        <begin position="182"/>
        <end position="199"/>
    </location>
</feature>
<gene>
    <name evidence="2" type="ORF">PVAP13_5NG492400</name>
</gene>
<feature type="compositionally biased region" description="Low complexity" evidence="1">
    <location>
        <begin position="32"/>
        <end position="44"/>
    </location>
</feature>
<feature type="compositionally biased region" description="Basic residues" evidence="1">
    <location>
        <begin position="218"/>
        <end position="228"/>
    </location>
</feature>
<comment type="caution">
    <text evidence="2">The sequence shown here is derived from an EMBL/GenBank/DDBJ whole genome shotgun (WGS) entry which is preliminary data.</text>
</comment>
<dbReference type="EMBL" id="CM029046">
    <property type="protein sequence ID" value="KAG2591582.1"/>
    <property type="molecule type" value="Genomic_DNA"/>
</dbReference>
<feature type="region of interest" description="Disordered" evidence="1">
    <location>
        <begin position="461"/>
        <end position="486"/>
    </location>
</feature>
<feature type="compositionally biased region" description="Basic residues" evidence="1">
    <location>
        <begin position="103"/>
        <end position="122"/>
    </location>
</feature>
<reference evidence="2" key="1">
    <citation type="submission" date="2020-05" db="EMBL/GenBank/DDBJ databases">
        <title>WGS assembly of Panicum virgatum.</title>
        <authorList>
            <person name="Lovell J.T."/>
            <person name="Jenkins J."/>
            <person name="Shu S."/>
            <person name="Juenger T.E."/>
            <person name="Schmutz J."/>
        </authorList>
    </citation>
    <scope>NUCLEOTIDE SEQUENCE</scope>
    <source>
        <strain evidence="2">AP13</strain>
    </source>
</reference>
<feature type="compositionally biased region" description="Basic residues" evidence="1">
    <location>
        <begin position="141"/>
        <end position="153"/>
    </location>
</feature>
<feature type="region of interest" description="Disordered" evidence="1">
    <location>
        <begin position="94"/>
        <end position="286"/>
    </location>
</feature>
<keyword evidence="3" id="KW-1185">Reference proteome</keyword>
<feature type="compositionally biased region" description="Polar residues" evidence="1">
    <location>
        <begin position="18"/>
        <end position="31"/>
    </location>
</feature>
<dbReference type="Proteomes" id="UP000823388">
    <property type="component" value="Chromosome 5N"/>
</dbReference>
<feature type="region of interest" description="Disordered" evidence="1">
    <location>
        <begin position="18"/>
        <end position="63"/>
    </location>
</feature>